<dbReference type="SUPFAM" id="SSF109854">
    <property type="entry name" value="DinB/YfiT-like putative metalloenzymes"/>
    <property type="match status" value="1"/>
</dbReference>
<evidence type="ECO:0000313" key="1">
    <source>
        <dbReference type="EMBL" id="MFC4908649.1"/>
    </source>
</evidence>
<dbReference type="Gene3D" id="1.20.120.450">
    <property type="entry name" value="dinb family like domain"/>
    <property type="match status" value="1"/>
</dbReference>
<gene>
    <name evidence="1" type="ORF">ACFPCY_15070</name>
</gene>
<sequence>MDETGARAGDERSTLVSVLEAQRDALAMVCAGLSDAEMGARPVPPSALTLGGLVGHMAEVERAWFRRVFAGEDVPLRWSRFPGDDFGFAGTPEDAYDAWYDECALAREIVASAPSLDATGRHPRRGAVSLRWILCHMIEEYARHNGHAEVLRAAIDGRAVTVDR</sequence>
<organism evidence="1 2">
    <name type="scientific">Actinomadura gamaensis</name>
    <dbReference type="NCBI Taxonomy" id="1763541"/>
    <lineage>
        <taxon>Bacteria</taxon>
        <taxon>Bacillati</taxon>
        <taxon>Actinomycetota</taxon>
        <taxon>Actinomycetes</taxon>
        <taxon>Streptosporangiales</taxon>
        <taxon>Thermomonosporaceae</taxon>
        <taxon>Actinomadura</taxon>
    </lineage>
</organism>
<comment type="caution">
    <text evidence="1">The sequence shown here is derived from an EMBL/GenBank/DDBJ whole genome shotgun (WGS) entry which is preliminary data.</text>
</comment>
<dbReference type="EMBL" id="JBHSIT010000004">
    <property type="protein sequence ID" value="MFC4908649.1"/>
    <property type="molecule type" value="Genomic_DNA"/>
</dbReference>
<keyword evidence="2" id="KW-1185">Reference proteome</keyword>
<reference evidence="2" key="1">
    <citation type="journal article" date="2019" name="Int. J. Syst. Evol. Microbiol.">
        <title>The Global Catalogue of Microorganisms (GCM) 10K type strain sequencing project: providing services to taxonomists for standard genome sequencing and annotation.</title>
        <authorList>
            <consortium name="The Broad Institute Genomics Platform"/>
            <consortium name="The Broad Institute Genome Sequencing Center for Infectious Disease"/>
            <person name="Wu L."/>
            <person name="Ma J."/>
        </authorList>
    </citation>
    <scope>NUCLEOTIDE SEQUENCE [LARGE SCALE GENOMIC DNA]</scope>
    <source>
        <strain evidence="2">KLKA75</strain>
    </source>
</reference>
<dbReference type="InterPro" id="IPR034660">
    <property type="entry name" value="DinB/YfiT-like"/>
</dbReference>
<evidence type="ECO:0000313" key="2">
    <source>
        <dbReference type="Proteomes" id="UP001595872"/>
    </source>
</evidence>
<name>A0ABV9TXD1_9ACTN</name>
<proteinExistence type="predicted"/>
<dbReference type="InterPro" id="IPR007061">
    <property type="entry name" value="MST-like"/>
</dbReference>
<dbReference type="Proteomes" id="UP001595872">
    <property type="component" value="Unassembled WGS sequence"/>
</dbReference>
<dbReference type="Pfam" id="PF04978">
    <property type="entry name" value="MST"/>
    <property type="match status" value="1"/>
</dbReference>
<accession>A0ABV9TXD1</accession>
<protein>
    <submittedName>
        <fullName evidence="1">DinB family protein</fullName>
    </submittedName>
</protein>
<dbReference type="RefSeq" id="WP_378255493.1">
    <property type="nucleotide sequence ID" value="NZ_JBHSIT010000004.1"/>
</dbReference>